<evidence type="ECO:0000313" key="1">
    <source>
        <dbReference type="EMBL" id="KAL2713994.1"/>
    </source>
</evidence>
<gene>
    <name evidence="1" type="ORF">V1478_016551</name>
</gene>
<evidence type="ECO:0000313" key="2">
    <source>
        <dbReference type="Proteomes" id="UP001607302"/>
    </source>
</evidence>
<protein>
    <submittedName>
        <fullName evidence="1">Uncharacterized protein</fullName>
    </submittedName>
</protein>
<comment type="caution">
    <text evidence="1">The sequence shown here is derived from an EMBL/GenBank/DDBJ whole genome shotgun (WGS) entry which is preliminary data.</text>
</comment>
<proteinExistence type="predicted"/>
<dbReference type="AlphaFoldDB" id="A0ABD2A066"/>
<sequence>MIKINVCCSLNVALKSITSVHFKQCGKILPSKYSTIYELERSFEPNRSKGNVSEERPTLAAALWAIVSTIVAQTVLQAEVAASYLPLLNSKKELRRETEAPTTMDAQRAKALLIIPVRRRYALNERVDVVRHWGPCKGMPMHCLTPSRSGDVGSGIAKRFVLLSRE</sequence>
<reference evidence="1 2" key="1">
    <citation type="journal article" date="2024" name="Ann. Entomol. Soc. Am.">
        <title>Genomic analyses of the southern and eastern yellowjacket wasps (Hymenoptera: Vespidae) reveal evolutionary signatures of social life.</title>
        <authorList>
            <person name="Catto M.A."/>
            <person name="Caine P.B."/>
            <person name="Orr S.E."/>
            <person name="Hunt B.G."/>
            <person name="Goodisman M.A.D."/>
        </authorList>
    </citation>
    <scope>NUCLEOTIDE SEQUENCE [LARGE SCALE GENOMIC DNA]</scope>
    <source>
        <strain evidence="1">233</strain>
        <tissue evidence="1">Head and thorax</tissue>
    </source>
</reference>
<dbReference type="Proteomes" id="UP001607302">
    <property type="component" value="Unassembled WGS sequence"/>
</dbReference>
<organism evidence="1 2">
    <name type="scientific">Vespula squamosa</name>
    <name type="common">Southern yellow jacket</name>
    <name type="synonym">Wasp</name>
    <dbReference type="NCBI Taxonomy" id="30214"/>
    <lineage>
        <taxon>Eukaryota</taxon>
        <taxon>Metazoa</taxon>
        <taxon>Ecdysozoa</taxon>
        <taxon>Arthropoda</taxon>
        <taxon>Hexapoda</taxon>
        <taxon>Insecta</taxon>
        <taxon>Pterygota</taxon>
        <taxon>Neoptera</taxon>
        <taxon>Endopterygota</taxon>
        <taxon>Hymenoptera</taxon>
        <taxon>Apocrita</taxon>
        <taxon>Aculeata</taxon>
        <taxon>Vespoidea</taxon>
        <taxon>Vespidae</taxon>
        <taxon>Vespinae</taxon>
        <taxon>Vespula</taxon>
    </lineage>
</organism>
<dbReference type="EMBL" id="JAUDFV010000157">
    <property type="protein sequence ID" value="KAL2713994.1"/>
    <property type="molecule type" value="Genomic_DNA"/>
</dbReference>
<name>A0ABD2A066_VESSQ</name>
<keyword evidence="2" id="KW-1185">Reference proteome</keyword>
<accession>A0ABD2A066</accession>